<evidence type="ECO:0000313" key="1">
    <source>
        <dbReference type="EMBL" id="ETN58089.1"/>
    </source>
</evidence>
<name>W5J5P2_ANODA</name>
<dbReference type="VEuPathDB" id="VectorBase:ADAR2_007960"/>
<proteinExistence type="predicted"/>
<reference evidence="1" key="2">
    <citation type="submission" date="2010-05" db="EMBL/GenBank/DDBJ databases">
        <authorList>
            <person name="Almeida L.G."/>
            <person name="Nicolas M.F."/>
            <person name="Souza R.C."/>
            <person name="Vasconcelos A.T.R."/>
        </authorList>
    </citation>
    <scope>NUCLEOTIDE SEQUENCE</scope>
</reference>
<sequence>MSDQLGGELADVILATLQPSQRAALPVDRMVLTEAQKSIVRGKDSDEVRGQIHDHIMKIGGNVSQRLEGYWRKRIKETATSVVTADDLDFVRFECKQRITIARDEERKRYERLLVEKEEELRCRLREEKGDLHRSYGKARALWGQFVCRKVRAQAKQLLCQIAARYRVKLEQELNQRLQQERARIVTEMEGIVLRALEHQRRTHEQTIEWLAYQYEEQLRFANEYSRCQQTVEIVRELCRSQQRPQNVCQSTQVSASAILNLHELEGEPSEEDDSSSLTLYGAKSPSMCSAELSDPGMFIIAQCLAILDDKLKSLSNEEDSEVGQSEEPLQKKSEDQIAEIADSIVPAYIQATDDDYVEMFSKVDDAQILKDSE</sequence>
<protein>
    <submittedName>
        <fullName evidence="1 2">Uncharacterized protein</fullName>
    </submittedName>
</protein>
<dbReference type="Proteomes" id="UP000000673">
    <property type="component" value="Unassembled WGS sequence"/>
</dbReference>
<dbReference type="OMA" id="CKQRITI"/>
<dbReference type="HOGENOM" id="CLU_740153_0_0_1"/>
<dbReference type="EnsemblMetazoa" id="ADAC010338-RA">
    <property type="protein sequence ID" value="ADAC010338-PA"/>
    <property type="gene ID" value="ADAC010338"/>
</dbReference>
<accession>W5J5P2</accession>
<evidence type="ECO:0000313" key="3">
    <source>
        <dbReference type="Proteomes" id="UP000000673"/>
    </source>
</evidence>
<reference evidence="2" key="4">
    <citation type="submission" date="2015-06" db="UniProtKB">
        <authorList>
            <consortium name="EnsemblMetazoa"/>
        </authorList>
    </citation>
    <scope>IDENTIFICATION</scope>
</reference>
<reference evidence="1 3" key="1">
    <citation type="journal article" date="2010" name="BMC Genomics">
        <title>Combination of measures distinguishes pre-miRNAs from other stem-loops in the genome of the newly sequenced Anopheles darlingi.</title>
        <authorList>
            <person name="Mendes N.D."/>
            <person name="Freitas A.T."/>
            <person name="Vasconcelos A.T."/>
            <person name="Sagot M.F."/>
        </authorList>
    </citation>
    <scope>NUCLEOTIDE SEQUENCE</scope>
</reference>
<gene>
    <name evidence="1" type="ORF">AND_010338</name>
</gene>
<dbReference type="VEuPathDB" id="VectorBase:ADAC010338"/>
<dbReference type="AlphaFoldDB" id="W5J5P2"/>
<evidence type="ECO:0000313" key="2">
    <source>
        <dbReference type="EnsemblMetazoa" id="ADAC010338-PA"/>
    </source>
</evidence>
<reference evidence="1" key="3">
    <citation type="journal article" date="2013" name="Nucleic Acids Res.">
        <title>The genome of Anopheles darlingi, the main neotropical malaria vector.</title>
        <authorList>
            <person name="Marinotti O."/>
            <person name="Cerqueira G.C."/>
            <person name="de Almeida L.G."/>
            <person name="Ferro M.I."/>
            <person name="Loreto E.L."/>
            <person name="Zaha A."/>
            <person name="Teixeira S.M."/>
            <person name="Wespiser A.R."/>
            <person name="Almeida E Silva A."/>
            <person name="Schlindwein A.D."/>
            <person name="Pacheco A.C."/>
            <person name="Silva A.L."/>
            <person name="Graveley B.R."/>
            <person name="Walenz B.P."/>
            <person name="Lima Bde A."/>
            <person name="Ribeiro C.A."/>
            <person name="Nunes-Silva C.G."/>
            <person name="de Carvalho C.R."/>
            <person name="Soares C.M."/>
            <person name="de Menezes C.B."/>
            <person name="Matiolli C."/>
            <person name="Caffrey D."/>
            <person name="Araujo D.A."/>
            <person name="de Oliveira D.M."/>
            <person name="Golenbock D."/>
            <person name="Grisard E.C."/>
            <person name="Fantinatti-Garboggini F."/>
            <person name="de Carvalho F.M."/>
            <person name="Barcellos F.G."/>
            <person name="Prosdocimi F."/>
            <person name="May G."/>
            <person name="Azevedo Junior G.M."/>
            <person name="Guimaraes G.M."/>
            <person name="Goldman G.H."/>
            <person name="Padilha I.Q."/>
            <person name="Batista Jda S."/>
            <person name="Ferro J.A."/>
            <person name="Ribeiro J.M."/>
            <person name="Fietto J.L."/>
            <person name="Dabbas K.M."/>
            <person name="Cerdeira L."/>
            <person name="Agnez-Lima L.F."/>
            <person name="Brocchi M."/>
            <person name="de Carvalho M.O."/>
            <person name="Teixeira Mde M."/>
            <person name="Diniz Maia Mde M."/>
            <person name="Goldman M.H."/>
            <person name="Cruz Schneider M.P."/>
            <person name="Felipe M.S."/>
            <person name="Hungria M."/>
            <person name="Nicolas M.F."/>
            <person name="Pereira M."/>
            <person name="Montes M.A."/>
            <person name="Cantao M.E."/>
            <person name="Vincentz M."/>
            <person name="Rafael M.S."/>
            <person name="Silverman N."/>
            <person name="Stoco P.H."/>
            <person name="Souza R.C."/>
            <person name="Vicentini R."/>
            <person name="Gazzinelli R.T."/>
            <person name="Neves Rde O."/>
            <person name="Silva R."/>
            <person name="Astolfi-Filho S."/>
            <person name="Maciel T.E."/>
            <person name="Urmenyi T.P."/>
            <person name="Tadei W.P."/>
            <person name="Camargo E.P."/>
            <person name="de Vasconcelos A.T."/>
        </authorList>
    </citation>
    <scope>NUCLEOTIDE SEQUENCE</scope>
</reference>
<organism evidence="1">
    <name type="scientific">Anopheles darlingi</name>
    <name type="common">Mosquito</name>
    <dbReference type="NCBI Taxonomy" id="43151"/>
    <lineage>
        <taxon>Eukaryota</taxon>
        <taxon>Metazoa</taxon>
        <taxon>Ecdysozoa</taxon>
        <taxon>Arthropoda</taxon>
        <taxon>Hexapoda</taxon>
        <taxon>Insecta</taxon>
        <taxon>Pterygota</taxon>
        <taxon>Neoptera</taxon>
        <taxon>Endopterygota</taxon>
        <taxon>Diptera</taxon>
        <taxon>Nematocera</taxon>
        <taxon>Culicoidea</taxon>
        <taxon>Culicidae</taxon>
        <taxon>Anophelinae</taxon>
        <taxon>Anopheles</taxon>
    </lineage>
</organism>
<dbReference type="EMBL" id="ADMH02002168">
    <property type="protein sequence ID" value="ETN58089.1"/>
    <property type="molecule type" value="Genomic_DNA"/>
</dbReference>
<keyword evidence="3" id="KW-1185">Reference proteome</keyword>